<name>A0A8H3AR87_9AGAM</name>
<proteinExistence type="predicted"/>
<reference evidence="1" key="1">
    <citation type="submission" date="2021-01" db="EMBL/GenBank/DDBJ databases">
        <authorList>
            <person name="Kaushik A."/>
        </authorList>
    </citation>
    <scope>NUCLEOTIDE SEQUENCE</scope>
    <source>
        <strain evidence="1">Type strain: AG8-Rh-89/</strain>
    </source>
</reference>
<dbReference type="Proteomes" id="UP000663850">
    <property type="component" value="Unassembled WGS sequence"/>
</dbReference>
<sequence>MKIEEMSSALLNALTDDLEVQVLDTLLKRKVEEIQPKDLYYYYKELRKKNGVLNRRSRVTLLHHIVQSIHALKMVIGWAQLEKGHGKNGKSTIIRQAYEAKCEENECKVDFKSQKFRIFYKAFNEYHIACIRFGESYAHLGPILLLCQRLRIQRFADTYLGVKLTEAVNWVRMTNAEAARREVIHRGMLESVVEILEGTIGGKTESVLVAALKDIDQNIWTYVQDQ</sequence>
<organism evidence="1 2">
    <name type="scientific">Rhizoctonia solani</name>
    <dbReference type="NCBI Taxonomy" id="456999"/>
    <lineage>
        <taxon>Eukaryota</taxon>
        <taxon>Fungi</taxon>
        <taxon>Dikarya</taxon>
        <taxon>Basidiomycota</taxon>
        <taxon>Agaricomycotina</taxon>
        <taxon>Agaricomycetes</taxon>
        <taxon>Cantharellales</taxon>
        <taxon>Ceratobasidiaceae</taxon>
        <taxon>Rhizoctonia</taxon>
    </lineage>
</organism>
<accession>A0A8H3AR87</accession>
<comment type="caution">
    <text evidence="1">The sequence shown here is derived from an EMBL/GenBank/DDBJ whole genome shotgun (WGS) entry which is preliminary data.</text>
</comment>
<evidence type="ECO:0000313" key="2">
    <source>
        <dbReference type="Proteomes" id="UP000663850"/>
    </source>
</evidence>
<dbReference type="AlphaFoldDB" id="A0A8H3AR87"/>
<gene>
    <name evidence="1" type="ORF">RDB_LOCUS27447</name>
</gene>
<dbReference type="EMBL" id="CAJMWZ010001634">
    <property type="protein sequence ID" value="CAE6439353.1"/>
    <property type="molecule type" value="Genomic_DNA"/>
</dbReference>
<protein>
    <submittedName>
        <fullName evidence="1">Uncharacterized protein</fullName>
    </submittedName>
</protein>
<evidence type="ECO:0000313" key="1">
    <source>
        <dbReference type="EMBL" id="CAE6439353.1"/>
    </source>
</evidence>